<reference evidence="2" key="1">
    <citation type="submission" date="2021-12" db="EMBL/GenBank/DDBJ databases">
        <title>Convergent genome expansion in fungi linked to evolution of root-endophyte symbiosis.</title>
        <authorList>
            <consortium name="DOE Joint Genome Institute"/>
            <person name="Ke Y.-H."/>
            <person name="Bonito G."/>
            <person name="Liao H.-L."/>
            <person name="Looney B."/>
            <person name="Rojas-Flechas A."/>
            <person name="Nash J."/>
            <person name="Hameed K."/>
            <person name="Schadt C."/>
            <person name="Martin F."/>
            <person name="Crous P.W."/>
            <person name="Miettinen O."/>
            <person name="Magnuson J.K."/>
            <person name="Labbe J."/>
            <person name="Jacobson D."/>
            <person name="Doktycz M.J."/>
            <person name="Veneault-Fourrey C."/>
            <person name="Kuo A."/>
            <person name="Mondo S."/>
            <person name="Calhoun S."/>
            <person name="Riley R."/>
            <person name="Ohm R."/>
            <person name="LaButti K."/>
            <person name="Andreopoulos B."/>
            <person name="Pangilinan J."/>
            <person name="Nolan M."/>
            <person name="Tritt A."/>
            <person name="Clum A."/>
            <person name="Lipzen A."/>
            <person name="Daum C."/>
            <person name="Barry K."/>
            <person name="Grigoriev I.V."/>
            <person name="Vilgalys R."/>
        </authorList>
    </citation>
    <scope>NUCLEOTIDE SEQUENCE</scope>
    <source>
        <strain evidence="2">PMI_201</strain>
    </source>
</reference>
<dbReference type="GO" id="GO:0008757">
    <property type="term" value="F:S-adenosylmethionine-dependent methyltransferase activity"/>
    <property type="evidence" value="ECO:0007669"/>
    <property type="project" value="InterPro"/>
</dbReference>
<comment type="caution">
    <text evidence="2">The sequence shown here is derived from an EMBL/GenBank/DDBJ whole genome shotgun (WGS) entry which is preliminary data.</text>
</comment>
<feature type="non-terminal residue" evidence="2">
    <location>
        <position position="255"/>
    </location>
</feature>
<dbReference type="GeneID" id="70241972"/>
<keyword evidence="3" id="KW-1185">Reference proteome</keyword>
<feature type="domain" description="Methyltransferase type 11" evidence="1">
    <location>
        <begin position="67"/>
        <end position="161"/>
    </location>
</feature>
<dbReference type="RefSeq" id="XP_046069389.1">
    <property type="nucleotide sequence ID" value="XM_046211685.1"/>
</dbReference>
<accession>A0AAD4KQ86</accession>
<dbReference type="InterPro" id="IPR013216">
    <property type="entry name" value="Methyltransf_11"/>
</dbReference>
<evidence type="ECO:0000259" key="1">
    <source>
        <dbReference type="Pfam" id="PF08241"/>
    </source>
</evidence>
<dbReference type="PANTHER" id="PTHR35897:SF2">
    <property type="entry name" value="METHYLTRANSFERASE DOMAIN-CONTAINING PROTEIN"/>
    <property type="match status" value="1"/>
</dbReference>
<dbReference type="Proteomes" id="UP001201262">
    <property type="component" value="Unassembled WGS sequence"/>
</dbReference>
<dbReference type="SUPFAM" id="SSF53335">
    <property type="entry name" value="S-adenosyl-L-methionine-dependent methyltransferases"/>
    <property type="match status" value="1"/>
</dbReference>
<dbReference type="InterPro" id="IPR051654">
    <property type="entry name" value="Meroterpenoid_MTases"/>
</dbReference>
<evidence type="ECO:0000313" key="3">
    <source>
        <dbReference type="Proteomes" id="UP001201262"/>
    </source>
</evidence>
<evidence type="ECO:0000313" key="2">
    <source>
        <dbReference type="EMBL" id="KAH8693719.1"/>
    </source>
</evidence>
<sequence>KTRELLEKYSGIPPSQQSEHVHRIRDQAWNIRVYPCTGLGVWLVPTISRSPAYAEILALVKTGARYLDVGCFIGQDMRRLVYDGAPSTNLYGVDIVSHWAVGFDMFRDKATFSAQFIEADFMDTAESAGLAALEGSVDVIFVSQVLHQWGWEGQVKAVKRLVEFSRVGTLVVGCQIGTLDVGGVEVEFGPVKVPLWRHDPVSFDKLWQQVGLQTGSKWAVQAWLRTWEDMGWDPRDQAFLGESARVIEFVVRRVK</sequence>
<dbReference type="EMBL" id="JAJTJA010000009">
    <property type="protein sequence ID" value="KAH8693719.1"/>
    <property type="molecule type" value="Genomic_DNA"/>
</dbReference>
<protein>
    <recommendedName>
        <fullName evidence="1">Methyltransferase type 11 domain-containing protein</fullName>
    </recommendedName>
</protein>
<dbReference type="AlphaFoldDB" id="A0AAD4KQ86"/>
<gene>
    <name evidence="2" type="ORF">BGW36DRAFT_301440</name>
</gene>
<name>A0AAD4KQ86_9EURO</name>
<dbReference type="Gene3D" id="3.40.50.150">
    <property type="entry name" value="Vaccinia Virus protein VP39"/>
    <property type="match status" value="1"/>
</dbReference>
<dbReference type="Pfam" id="PF08241">
    <property type="entry name" value="Methyltransf_11"/>
    <property type="match status" value="1"/>
</dbReference>
<dbReference type="PANTHER" id="PTHR35897">
    <property type="entry name" value="METHYLTRANSFERASE AUSD"/>
    <property type="match status" value="1"/>
</dbReference>
<organism evidence="2 3">
    <name type="scientific">Talaromyces proteolyticus</name>
    <dbReference type="NCBI Taxonomy" id="1131652"/>
    <lineage>
        <taxon>Eukaryota</taxon>
        <taxon>Fungi</taxon>
        <taxon>Dikarya</taxon>
        <taxon>Ascomycota</taxon>
        <taxon>Pezizomycotina</taxon>
        <taxon>Eurotiomycetes</taxon>
        <taxon>Eurotiomycetidae</taxon>
        <taxon>Eurotiales</taxon>
        <taxon>Trichocomaceae</taxon>
        <taxon>Talaromyces</taxon>
        <taxon>Talaromyces sect. Bacilispori</taxon>
    </lineage>
</organism>
<proteinExistence type="predicted"/>
<dbReference type="InterPro" id="IPR029063">
    <property type="entry name" value="SAM-dependent_MTases_sf"/>
</dbReference>